<dbReference type="Proteomes" id="UP000254937">
    <property type="component" value="Unassembled WGS sequence"/>
</dbReference>
<evidence type="ECO:0000313" key="2">
    <source>
        <dbReference type="Proteomes" id="UP000254937"/>
    </source>
</evidence>
<reference evidence="1 2" key="1">
    <citation type="submission" date="2018-07" db="EMBL/GenBank/DDBJ databases">
        <title>Section-level genome sequencing of Aspergillus section Nigri to investigate inter- and intra-species variation.</title>
        <authorList>
            <consortium name="DOE Joint Genome Institute"/>
            <person name="Vesth T.C."/>
            <person name="Nybo J.L."/>
            <person name="Theobald S."/>
            <person name="Frisvad J.C."/>
            <person name="Larsen T.O."/>
            <person name="Nielsen K.F."/>
            <person name="Hoof J.B."/>
            <person name="Brandl J."/>
            <person name="Salamov A."/>
            <person name="Riley R."/>
            <person name="Gladden J.M."/>
            <person name="Phatale P."/>
            <person name="Nielsen M.T."/>
            <person name="Lyhne E.K."/>
            <person name="Kogle M.E."/>
            <person name="Strasser K."/>
            <person name="McDonnell E."/>
            <person name="Barry K."/>
            <person name="Clum A."/>
            <person name="Chen C."/>
            <person name="Nolan M."/>
            <person name="Sandor L."/>
            <person name="Kuo A."/>
            <person name="Lipzen A."/>
            <person name="Hainaut M."/>
            <person name="Drula E."/>
            <person name="Tsang A."/>
            <person name="Magnuson J.K."/>
            <person name="Henrissat B."/>
            <person name="Wiebenga A."/>
            <person name="Simmons B.A."/>
            <person name="Makela M.R."/>
            <person name="De vries R.P."/>
            <person name="Grigoriev I.V."/>
            <person name="Mortensen U.H."/>
            <person name="Baker S.E."/>
            <person name="Andersen M.R."/>
        </authorList>
    </citation>
    <scope>NUCLEOTIDE SEQUENCE [LARGE SCALE GENOMIC DNA]</scope>
    <source>
        <strain evidence="1 2">ATCC 13157</strain>
    </source>
</reference>
<name>A0A370PQ96_ASPPH</name>
<sequence length="196" mass="22088">MYASAETASRRLRSQYLSEMDETPKKVNSGGDMRNMALLKPGEARNKNPLLMLSSIVYLNFYINPDIWVEDYPAVVYLYTTALSDQLWREAWIPFPQQLKSWALFGWCKNICFREESSEQTGLVSMRETDTGTEANDPGSETGVGDLQLLAYKPEMEEVKAAGSFQEGEEEGGGAVIVRTGLDRYKNLIKIRLNPA</sequence>
<dbReference type="EMBL" id="KZ851849">
    <property type="protein sequence ID" value="RDK44377.1"/>
    <property type="molecule type" value="Genomic_DNA"/>
</dbReference>
<evidence type="ECO:0000313" key="1">
    <source>
        <dbReference type="EMBL" id="RDK44377.1"/>
    </source>
</evidence>
<organism evidence="1 2">
    <name type="scientific">Aspergillus phoenicis ATCC 13157</name>
    <dbReference type="NCBI Taxonomy" id="1353007"/>
    <lineage>
        <taxon>Eukaryota</taxon>
        <taxon>Fungi</taxon>
        <taxon>Dikarya</taxon>
        <taxon>Ascomycota</taxon>
        <taxon>Pezizomycotina</taxon>
        <taxon>Eurotiomycetes</taxon>
        <taxon>Eurotiomycetidae</taxon>
        <taxon>Eurotiales</taxon>
        <taxon>Aspergillaceae</taxon>
        <taxon>Aspergillus</taxon>
    </lineage>
</organism>
<gene>
    <name evidence="1" type="ORF">M752DRAFT_264282</name>
</gene>
<accession>A0A370PQ96</accession>
<keyword evidence="2" id="KW-1185">Reference proteome</keyword>
<proteinExistence type="predicted"/>
<dbReference type="AlphaFoldDB" id="A0A370PQ96"/>
<protein>
    <submittedName>
        <fullName evidence="1">Uncharacterized protein</fullName>
    </submittedName>
</protein>